<evidence type="ECO:0000313" key="9">
    <source>
        <dbReference type="Proteomes" id="UP001610563"/>
    </source>
</evidence>
<proteinExistence type="predicted"/>
<feature type="region of interest" description="Disordered" evidence="6">
    <location>
        <begin position="651"/>
        <end position="670"/>
    </location>
</feature>
<dbReference type="InterPro" id="IPR052073">
    <property type="entry name" value="Amide_Lactam_Regulators"/>
</dbReference>
<evidence type="ECO:0000256" key="4">
    <source>
        <dbReference type="ARBA" id="ARBA00023163"/>
    </source>
</evidence>
<feature type="compositionally biased region" description="Polar residues" evidence="6">
    <location>
        <begin position="654"/>
        <end position="669"/>
    </location>
</feature>
<evidence type="ECO:0000256" key="3">
    <source>
        <dbReference type="ARBA" id="ARBA00023125"/>
    </source>
</evidence>
<comment type="caution">
    <text evidence="8">The sequence shown here is derived from an EMBL/GenBank/DDBJ whole genome shotgun (WGS) entry which is preliminary data.</text>
</comment>
<accession>A0ABR4GPF0</accession>
<evidence type="ECO:0000259" key="7">
    <source>
        <dbReference type="SMART" id="SM00906"/>
    </source>
</evidence>
<keyword evidence="9" id="KW-1185">Reference proteome</keyword>
<feature type="region of interest" description="Disordered" evidence="6">
    <location>
        <begin position="1"/>
        <end position="35"/>
    </location>
</feature>
<dbReference type="PANTHER" id="PTHR47171">
    <property type="entry name" value="FARA-RELATED"/>
    <property type="match status" value="1"/>
</dbReference>
<organism evidence="8 9">
    <name type="scientific">Aspergillus keveii</name>
    <dbReference type="NCBI Taxonomy" id="714993"/>
    <lineage>
        <taxon>Eukaryota</taxon>
        <taxon>Fungi</taxon>
        <taxon>Dikarya</taxon>
        <taxon>Ascomycota</taxon>
        <taxon>Pezizomycotina</taxon>
        <taxon>Eurotiomycetes</taxon>
        <taxon>Eurotiomycetidae</taxon>
        <taxon>Eurotiales</taxon>
        <taxon>Aspergillaceae</taxon>
        <taxon>Aspergillus</taxon>
        <taxon>Aspergillus subgen. Nidulantes</taxon>
    </lineage>
</organism>
<feature type="region of interest" description="Disordered" evidence="6">
    <location>
        <begin position="138"/>
        <end position="177"/>
    </location>
</feature>
<keyword evidence="2" id="KW-0805">Transcription regulation</keyword>
<feature type="compositionally biased region" description="Polar residues" evidence="6">
    <location>
        <begin position="147"/>
        <end position="160"/>
    </location>
</feature>
<keyword evidence="4" id="KW-0804">Transcription</keyword>
<dbReference type="SMART" id="SM00906">
    <property type="entry name" value="Fungal_trans"/>
    <property type="match status" value="1"/>
</dbReference>
<reference evidence="8 9" key="1">
    <citation type="submission" date="2024-07" db="EMBL/GenBank/DDBJ databases">
        <title>Section-level genome sequencing and comparative genomics of Aspergillus sections Usti and Cavernicolus.</title>
        <authorList>
            <consortium name="Lawrence Berkeley National Laboratory"/>
            <person name="Nybo J.L."/>
            <person name="Vesth T.C."/>
            <person name="Theobald S."/>
            <person name="Frisvad J.C."/>
            <person name="Larsen T.O."/>
            <person name="Kjaerboelling I."/>
            <person name="Rothschild-Mancinelli K."/>
            <person name="Lyhne E.K."/>
            <person name="Kogle M.E."/>
            <person name="Barry K."/>
            <person name="Clum A."/>
            <person name="Na H."/>
            <person name="Ledsgaard L."/>
            <person name="Lin J."/>
            <person name="Lipzen A."/>
            <person name="Kuo A."/>
            <person name="Riley R."/>
            <person name="Mondo S."/>
            <person name="Labutti K."/>
            <person name="Haridas S."/>
            <person name="Pangalinan J."/>
            <person name="Salamov A.A."/>
            <person name="Simmons B.A."/>
            <person name="Magnuson J.K."/>
            <person name="Chen J."/>
            <person name="Drula E."/>
            <person name="Henrissat B."/>
            <person name="Wiebenga A."/>
            <person name="Lubbers R.J."/>
            <person name="Gomes A.C."/>
            <person name="Makela M.R."/>
            <person name="Stajich J."/>
            <person name="Grigoriev I.V."/>
            <person name="Mortensen U.H."/>
            <person name="De Vries R.P."/>
            <person name="Baker S.E."/>
            <person name="Andersen M.R."/>
        </authorList>
    </citation>
    <scope>NUCLEOTIDE SEQUENCE [LARGE SCALE GENOMIC DNA]</scope>
    <source>
        <strain evidence="8 9">CBS 209.92</strain>
    </source>
</reference>
<keyword evidence="5" id="KW-0539">Nucleus</keyword>
<dbReference type="Pfam" id="PF04082">
    <property type="entry name" value="Fungal_trans"/>
    <property type="match status" value="1"/>
</dbReference>
<protein>
    <submittedName>
        <fullName evidence="8">Fungal-specific transcription factor domain-containing protein</fullName>
    </submittedName>
</protein>
<dbReference type="EMBL" id="JBFTWV010000004">
    <property type="protein sequence ID" value="KAL2800370.1"/>
    <property type="molecule type" value="Genomic_DNA"/>
</dbReference>
<keyword evidence="3" id="KW-0238">DNA-binding</keyword>
<dbReference type="CDD" id="cd12148">
    <property type="entry name" value="fungal_TF_MHR"/>
    <property type="match status" value="1"/>
</dbReference>
<keyword evidence="1" id="KW-0862">Zinc</keyword>
<dbReference type="Proteomes" id="UP001610563">
    <property type="component" value="Unassembled WGS sequence"/>
</dbReference>
<dbReference type="PANTHER" id="PTHR47171:SF1">
    <property type="entry name" value="ZN(II)2CYS6 TRANSCRIPTION FACTOR (EUROFUNG)"/>
    <property type="match status" value="1"/>
</dbReference>
<sequence>MEQSQGPASEANGEEGYTLDPPQNRRLVGPPRSSPQCMFSASPGFLPWKMLTLPFTGRYVPPERVLLAINARSVATSLHAACLVRTAPTTRLSVSLMCRGLGSGSIAGEEGGLVYIATVFRVGINSIHLLSPSSPTIADTANREDSSSSPSERGNATTCATYGPESSRGRSPSRSLWTSMLPPEIHDSLPQSEYLGESLGLFMLQSERRNMDIYHPLSWGSISAPSGLDPVQVSMLNQQGAFMLPYQELCDELIDDFFKWVAPVLPVVNRTMFMAQYKGMDQAAHPSLLLLQSMLLAASKLSRSSRLVQATGSNAAASALFYKRAKSLYDAGYETDRIVILQSVILMGWYCEDPRGVGTTFYWSRIAIALAQSVGIHRSVTTSALSLPNKRLYKRIWWTLFTRDRLLSVCLGRPMAINLADCDVEPLQDKDFDETEDGPRVGYPSNPISIAYFTQYVKLCTIMGEIFATYYSATSKIATKNASEAHLQYDQRLTEWLQQRPPEMVWGKGPHEFWAAILHLHYCTAICLLHRARMPAGTETSSSNNSTANRGVHLSREAAYDAASCITDIVETLMSCTELNYAPPFIVYSLYSALLVHVHRIHETRSSNLFPATSRGGVCLCALLELSTTWTVAHLVYTMFCHLLTSDLKKRESNTNSGDPNNPTGQQPDLTEIMPHMRAVEQVSFSSIDPSLVATGTFDLQMMGLLPVENGGFAL</sequence>
<name>A0ABR4GPF0_9EURO</name>
<dbReference type="InterPro" id="IPR007219">
    <property type="entry name" value="XnlR_reg_dom"/>
</dbReference>
<evidence type="ECO:0000256" key="6">
    <source>
        <dbReference type="SAM" id="MobiDB-lite"/>
    </source>
</evidence>
<evidence type="ECO:0000256" key="1">
    <source>
        <dbReference type="ARBA" id="ARBA00022833"/>
    </source>
</evidence>
<evidence type="ECO:0000256" key="5">
    <source>
        <dbReference type="ARBA" id="ARBA00023242"/>
    </source>
</evidence>
<feature type="compositionally biased region" description="Low complexity" evidence="6">
    <location>
        <begin position="163"/>
        <end position="175"/>
    </location>
</feature>
<feature type="domain" description="Xylanolytic transcriptional activator regulatory" evidence="7">
    <location>
        <begin position="360"/>
        <end position="432"/>
    </location>
</feature>
<gene>
    <name evidence="8" type="ORF">BJX66DRAFT_332509</name>
</gene>
<evidence type="ECO:0000313" key="8">
    <source>
        <dbReference type="EMBL" id="KAL2800370.1"/>
    </source>
</evidence>
<evidence type="ECO:0000256" key="2">
    <source>
        <dbReference type="ARBA" id="ARBA00023015"/>
    </source>
</evidence>